<feature type="region of interest" description="Disordered" evidence="1">
    <location>
        <begin position="79"/>
        <end position="108"/>
    </location>
</feature>
<gene>
    <name evidence="2" type="ORF">DHEL01_v210869</name>
</gene>
<reference evidence="2" key="1">
    <citation type="submission" date="2017-09" db="EMBL/GenBank/DDBJ databases">
        <title>Polyketide synthases of a Diaporthe helianthi virulent isolate.</title>
        <authorList>
            <person name="Baroncelli R."/>
        </authorList>
    </citation>
    <scope>NUCLEOTIDE SEQUENCE [LARGE SCALE GENOMIC DNA]</scope>
    <source>
        <strain evidence="2">7/96</strain>
    </source>
</reference>
<feature type="compositionally biased region" description="Basic and acidic residues" evidence="1">
    <location>
        <begin position="91"/>
        <end position="108"/>
    </location>
</feature>
<proteinExistence type="predicted"/>
<keyword evidence="3" id="KW-1185">Reference proteome</keyword>
<sequence length="108" mass="11746">MDTASYACTQGDCTRDVEAVHHHSQWLRPGRLHQEGIGIKVPASTWLTLETGVPVYGVSTCNDVHTLIRIQQVGKNSPSTWHAGIIPGNRNGDDIGNKLEPHESLLPG</sequence>
<dbReference type="Proteomes" id="UP000094444">
    <property type="component" value="Unassembled WGS sequence"/>
</dbReference>
<protein>
    <submittedName>
        <fullName evidence="2">Uncharacterized protein</fullName>
    </submittedName>
</protein>
<organism evidence="2 3">
    <name type="scientific">Diaporthe helianthi</name>
    <dbReference type="NCBI Taxonomy" id="158607"/>
    <lineage>
        <taxon>Eukaryota</taxon>
        <taxon>Fungi</taxon>
        <taxon>Dikarya</taxon>
        <taxon>Ascomycota</taxon>
        <taxon>Pezizomycotina</taxon>
        <taxon>Sordariomycetes</taxon>
        <taxon>Sordariomycetidae</taxon>
        <taxon>Diaporthales</taxon>
        <taxon>Diaporthaceae</taxon>
        <taxon>Diaporthe</taxon>
    </lineage>
</organism>
<comment type="caution">
    <text evidence="2">The sequence shown here is derived from an EMBL/GenBank/DDBJ whole genome shotgun (WGS) entry which is preliminary data.</text>
</comment>
<evidence type="ECO:0000313" key="3">
    <source>
        <dbReference type="Proteomes" id="UP000094444"/>
    </source>
</evidence>
<evidence type="ECO:0000313" key="2">
    <source>
        <dbReference type="EMBL" id="POS70735.1"/>
    </source>
</evidence>
<name>A0A2P5HKE9_DIAHE</name>
<dbReference type="InParanoid" id="A0A2P5HKE9"/>
<evidence type="ECO:0000256" key="1">
    <source>
        <dbReference type="SAM" id="MobiDB-lite"/>
    </source>
</evidence>
<dbReference type="AlphaFoldDB" id="A0A2P5HKE9"/>
<accession>A0A2P5HKE9</accession>
<dbReference type="EMBL" id="MAVT02001505">
    <property type="protein sequence ID" value="POS70735.1"/>
    <property type="molecule type" value="Genomic_DNA"/>
</dbReference>